<keyword evidence="1" id="KW-0808">Transferase</keyword>
<protein>
    <submittedName>
        <fullName evidence="1">4-phosphopantetheinyl transferase</fullName>
    </submittedName>
</protein>
<name>A0ABX9N4E8_9MICO</name>
<comment type="caution">
    <text evidence="1">The sequence shown here is derived from an EMBL/GenBank/DDBJ whole genome shotgun (WGS) entry which is preliminary data.</text>
</comment>
<dbReference type="Proteomes" id="UP000265355">
    <property type="component" value="Unassembled WGS sequence"/>
</dbReference>
<evidence type="ECO:0000313" key="1">
    <source>
        <dbReference type="EMBL" id="RII91380.1"/>
    </source>
</evidence>
<feature type="non-terminal residue" evidence="1">
    <location>
        <position position="46"/>
    </location>
</feature>
<dbReference type="GO" id="GO:0016740">
    <property type="term" value="F:transferase activity"/>
    <property type="evidence" value="ECO:0007669"/>
    <property type="project" value="UniProtKB-KW"/>
</dbReference>
<keyword evidence="2" id="KW-1185">Reference proteome</keyword>
<dbReference type="EMBL" id="QWEE01000155">
    <property type="protein sequence ID" value="RII91380.1"/>
    <property type="molecule type" value="Genomic_DNA"/>
</dbReference>
<evidence type="ECO:0000313" key="2">
    <source>
        <dbReference type="Proteomes" id="UP000265355"/>
    </source>
</evidence>
<proteinExistence type="predicted"/>
<reference evidence="1 2" key="1">
    <citation type="submission" date="2018-08" db="EMBL/GenBank/DDBJ databases">
        <title>Genome Sequence of Clavibacter michiganensis Subspecies type strains, and the Atypical Peach-Colored Strains Isolated from Tomato.</title>
        <authorList>
            <person name="Osdaghi E."/>
            <person name="Portier P."/>
            <person name="Briand M."/>
            <person name="Jacques M.-A."/>
        </authorList>
    </citation>
    <scope>NUCLEOTIDE SEQUENCE [LARGE SCALE GENOMIC DNA]</scope>
    <source>
        <strain evidence="1 2">CFBP 8216</strain>
    </source>
</reference>
<accession>A0ABX9N4E8</accession>
<sequence length="46" mass="4719">MTHIVVARVAVDASAARPARTAVGRDALRSIAAELVGAHPADVTVR</sequence>
<organism evidence="1 2">
    <name type="scientific">Clavibacter californiensis</name>
    <dbReference type="NCBI Taxonomy" id="1401995"/>
    <lineage>
        <taxon>Bacteria</taxon>
        <taxon>Bacillati</taxon>
        <taxon>Actinomycetota</taxon>
        <taxon>Actinomycetes</taxon>
        <taxon>Micrococcales</taxon>
        <taxon>Microbacteriaceae</taxon>
        <taxon>Clavibacter</taxon>
    </lineage>
</organism>
<gene>
    <name evidence="1" type="ORF">DZF98_09660</name>
</gene>